<protein>
    <submittedName>
        <fullName evidence="13">Uncharacterized protein</fullName>
    </submittedName>
</protein>
<organism evidence="13">
    <name type="scientific">viral metagenome</name>
    <dbReference type="NCBI Taxonomy" id="1070528"/>
    <lineage>
        <taxon>unclassified sequences</taxon>
        <taxon>metagenomes</taxon>
        <taxon>organismal metagenomes</taxon>
    </lineage>
</organism>
<feature type="domain" description="Galactosyltransferase C-terminal" evidence="11">
    <location>
        <begin position="111"/>
        <end position="158"/>
    </location>
</feature>
<dbReference type="EMBL" id="MN739949">
    <property type="protein sequence ID" value="QHT79387.1"/>
    <property type="molecule type" value="Genomic_DNA"/>
</dbReference>
<dbReference type="GO" id="GO:0016020">
    <property type="term" value="C:membrane"/>
    <property type="evidence" value="ECO:0007669"/>
    <property type="project" value="UniProtKB-SubCell"/>
</dbReference>
<name>A0A6C0HG65_9ZZZZ</name>
<dbReference type="AlphaFoldDB" id="A0A6C0HG65"/>
<dbReference type="PANTHER" id="PTHR19300:SF57">
    <property type="entry name" value="BETA-1,4-N-ACETYLGALACTOSAMINYLTRANSFERASE"/>
    <property type="match status" value="1"/>
</dbReference>
<dbReference type="InterPro" id="IPR027791">
    <property type="entry name" value="Galactosyl_T_C"/>
</dbReference>
<dbReference type="PANTHER" id="PTHR19300">
    <property type="entry name" value="BETA-1,4-GALACTOSYLTRANSFERASE"/>
    <property type="match status" value="1"/>
</dbReference>
<keyword evidence="8" id="KW-1133">Transmembrane helix</keyword>
<proteinExistence type="inferred from homology"/>
<evidence type="ECO:0000256" key="6">
    <source>
        <dbReference type="ARBA" id="ARBA00022692"/>
    </source>
</evidence>
<evidence type="ECO:0000313" key="13">
    <source>
        <dbReference type="EMBL" id="QHT79387.1"/>
    </source>
</evidence>
<dbReference type="UniPathway" id="UPA00378"/>
<dbReference type="SUPFAM" id="SSF53448">
    <property type="entry name" value="Nucleotide-diphospho-sugar transferases"/>
    <property type="match status" value="1"/>
</dbReference>
<evidence type="ECO:0000256" key="2">
    <source>
        <dbReference type="ARBA" id="ARBA00004922"/>
    </source>
</evidence>
<keyword evidence="10" id="KW-0325">Glycoprotein</keyword>
<comment type="pathway">
    <text evidence="2">Protein modification; protein glycosylation.</text>
</comment>
<dbReference type="GO" id="GO:0005794">
    <property type="term" value="C:Golgi apparatus"/>
    <property type="evidence" value="ECO:0007669"/>
    <property type="project" value="TreeGrafter"/>
</dbReference>
<keyword evidence="4" id="KW-0328">Glycosyltransferase</keyword>
<evidence type="ECO:0000256" key="8">
    <source>
        <dbReference type="ARBA" id="ARBA00022989"/>
    </source>
</evidence>
<evidence type="ECO:0000256" key="1">
    <source>
        <dbReference type="ARBA" id="ARBA00004606"/>
    </source>
</evidence>
<evidence type="ECO:0000259" key="12">
    <source>
        <dbReference type="Pfam" id="PF13733"/>
    </source>
</evidence>
<evidence type="ECO:0000256" key="4">
    <source>
        <dbReference type="ARBA" id="ARBA00022676"/>
    </source>
</evidence>
<dbReference type="PRINTS" id="PR02050">
    <property type="entry name" value="B14GALTRFASE"/>
</dbReference>
<keyword evidence="5" id="KW-0808">Transferase</keyword>
<evidence type="ECO:0000256" key="5">
    <source>
        <dbReference type="ARBA" id="ARBA00022679"/>
    </source>
</evidence>
<dbReference type="InterPro" id="IPR027995">
    <property type="entry name" value="Galactosyl_T_N"/>
</dbReference>
<keyword evidence="9" id="KW-0472">Membrane</keyword>
<accession>A0A6C0HG65</accession>
<dbReference type="GO" id="GO:0005975">
    <property type="term" value="P:carbohydrate metabolic process"/>
    <property type="evidence" value="ECO:0007669"/>
    <property type="project" value="InterPro"/>
</dbReference>
<dbReference type="Gene3D" id="3.90.550.10">
    <property type="entry name" value="Spore Coat Polysaccharide Biosynthesis Protein SpsA, Chain A"/>
    <property type="match status" value="1"/>
</dbReference>
<evidence type="ECO:0000256" key="10">
    <source>
        <dbReference type="ARBA" id="ARBA00023180"/>
    </source>
</evidence>
<dbReference type="InterPro" id="IPR029044">
    <property type="entry name" value="Nucleotide-diphossugar_trans"/>
</dbReference>
<evidence type="ECO:0000256" key="7">
    <source>
        <dbReference type="ARBA" id="ARBA00022968"/>
    </source>
</evidence>
<dbReference type="GO" id="GO:0008378">
    <property type="term" value="F:galactosyltransferase activity"/>
    <property type="evidence" value="ECO:0007669"/>
    <property type="project" value="TreeGrafter"/>
</dbReference>
<keyword evidence="6" id="KW-0812">Transmembrane</keyword>
<feature type="domain" description="Galactosyltransferase N-terminal" evidence="12">
    <location>
        <begin position="8"/>
        <end position="88"/>
    </location>
</feature>
<evidence type="ECO:0000256" key="3">
    <source>
        <dbReference type="ARBA" id="ARBA00005735"/>
    </source>
</evidence>
<evidence type="ECO:0000259" key="11">
    <source>
        <dbReference type="Pfam" id="PF02709"/>
    </source>
</evidence>
<sequence>MSIPNRVFIVPYRNRPAQKIEFSRRINSFLEDEALTNPFEIYFVHQTDDRPFNRGAMKNIGFLAIKSKYPNDYKNITFIFHDVDTWPCQKGLIDYNTTPGVVKHFYGVKFALGGMFAIKGVDFEKSQGFPNFWGWGLEDNVIQKRCLDVGLTIDRSNFFDMNDSKILRANDGLIRFVGKRDATVYKFETPDSITAIGNVTYTIQNDYINVSNFTCGAKHTDQEYYNYDIRGGNKVKTHPATFRRSWSMKSALSGGAAP</sequence>
<dbReference type="Pfam" id="PF02709">
    <property type="entry name" value="Glyco_transf_7C"/>
    <property type="match status" value="1"/>
</dbReference>
<comment type="similarity">
    <text evidence="3">Belongs to the glycosyltransferase 7 family.</text>
</comment>
<dbReference type="Pfam" id="PF13733">
    <property type="entry name" value="Glyco_transf_7N"/>
    <property type="match status" value="1"/>
</dbReference>
<reference evidence="13" key="1">
    <citation type="journal article" date="2020" name="Nature">
        <title>Giant virus diversity and host interactions through global metagenomics.</title>
        <authorList>
            <person name="Schulz F."/>
            <person name="Roux S."/>
            <person name="Paez-Espino D."/>
            <person name="Jungbluth S."/>
            <person name="Walsh D.A."/>
            <person name="Denef V.J."/>
            <person name="McMahon K.D."/>
            <person name="Konstantinidis K.T."/>
            <person name="Eloe-Fadrosh E.A."/>
            <person name="Kyrpides N.C."/>
            <person name="Woyke T."/>
        </authorList>
    </citation>
    <scope>NUCLEOTIDE SEQUENCE</scope>
    <source>
        <strain evidence="13">GVMAG-M-3300023184-101</strain>
    </source>
</reference>
<evidence type="ECO:0000256" key="9">
    <source>
        <dbReference type="ARBA" id="ARBA00023136"/>
    </source>
</evidence>
<comment type="subcellular location">
    <subcellularLocation>
        <location evidence="1">Membrane</location>
        <topology evidence="1">Single-pass type II membrane protein</topology>
    </subcellularLocation>
</comment>
<keyword evidence="7" id="KW-0735">Signal-anchor</keyword>
<dbReference type="InterPro" id="IPR003859">
    <property type="entry name" value="Galactosyl_T"/>
</dbReference>